<proteinExistence type="inferred from homology"/>
<dbReference type="InterPro" id="IPR003719">
    <property type="entry name" value="Phenazine_PhzF-like"/>
</dbReference>
<dbReference type="PANTHER" id="PTHR13774:SF39">
    <property type="entry name" value="BIOSYNTHESIS PROTEIN, PUTATIVE-RELATED"/>
    <property type="match status" value="1"/>
</dbReference>
<comment type="caution">
    <text evidence="4">The sequence shown here is derived from an EMBL/GenBank/DDBJ whole genome shotgun (WGS) entry which is preliminary data.</text>
</comment>
<dbReference type="GO" id="GO:0016853">
    <property type="term" value="F:isomerase activity"/>
    <property type="evidence" value="ECO:0007669"/>
    <property type="project" value="UniProtKB-KW"/>
</dbReference>
<dbReference type="PANTHER" id="PTHR13774">
    <property type="entry name" value="PHENAZINE BIOSYNTHESIS PROTEIN"/>
    <property type="match status" value="1"/>
</dbReference>
<dbReference type="Pfam" id="PF02567">
    <property type="entry name" value="PhzC-PhzF"/>
    <property type="match status" value="1"/>
</dbReference>
<keyword evidence="5" id="KW-1185">Reference proteome</keyword>
<keyword evidence="2" id="KW-0413">Isomerase</keyword>
<dbReference type="SUPFAM" id="SSF54506">
    <property type="entry name" value="Diaminopimelate epimerase-like"/>
    <property type="match status" value="1"/>
</dbReference>
<dbReference type="GO" id="GO:0005737">
    <property type="term" value="C:cytoplasm"/>
    <property type="evidence" value="ECO:0007669"/>
    <property type="project" value="TreeGrafter"/>
</dbReference>
<reference evidence="4" key="1">
    <citation type="submission" date="2022-08" db="EMBL/GenBank/DDBJ databases">
        <authorList>
            <person name="Tistechok S."/>
            <person name="Samborskyy M."/>
            <person name="Roman I."/>
        </authorList>
    </citation>
    <scope>NUCLEOTIDE SEQUENCE</scope>
    <source>
        <strain evidence="4">DSM 103496</strain>
    </source>
</reference>
<dbReference type="RefSeq" id="WP_259624501.1">
    <property type="nucleotide sequence ID" value="NZ_JANYMP010000008.1"/>
</dbReference>
<sequence>MTEILRYTAFSTDPDGGNRAGVVLDAGGWDAARMLETAASVGYSETAFAVPTGDRSFDVRYFSPVVEVPFCGHATVATAVALGERIGDGDLVFETAAGRVRVGVSGGRARLTSVPTRSVEAPAEVVDGALRALGWDRDDVSWPVHVAHGGAGHLVIGVGRRERLASLDYDFAALAEVLRSAGLITAHLFHQRSEDVFDVREPFPVGGVVEDAATGAAAAAFGGYLRALGLVSGTRTLVIHQGVEMGRASELVVEVEEGDARVSVSGAAVALGA</sequence>
<protein>
    <submittedName>
        <fullName evidence="4">PhzF family phenazine biosynthesis protein</fullName>
    </submittedName>
</protein>
<dbReference type="PIRSF" id="PIRSF016184">
    <property type="entry name" value="PhzC_PhzF"/>
    <property type="match status" value="1"/>
</dbReference>
<evidence type="ECO:0000313" key="5">
    <source>
        <dbReference type="Proteomes" id="UP001141259"/>
    </source>
</evidence>
<dbReference type="Proteomes" id="UP001141259">
    <property type="component" value="Unassembled WGS sequence"/>
</dbReference>
<dbReference type="EMBL" id="JANYMP010000008">
    <property type="protein sequence ID" value="MCS7479013.1"/>
    <property type="molecule type" value="Genomic_DNA"/>
</dbReference>
<evidence type="ECO:0000256" key="2">
    <source>
        <dbReference type="ARBA" id="ARBA00023235"/>
    </source>
</evidence>
<feature type="active site" evidence="3">
    <location>
        <position position="45"/>
    </location>
</feature>
<dbReference type="AlphaFoldDB" id="A0A9X2VLQ4"/>
<name>A0A9X2VLQ4_9PSEU</name>
<evidence type="ECO:0000256" key="3">
    <source>
        <dbReference type="PIRSR" id="PIRSR016184-1"/>
    </source>
</evidence>
<evidence type="ECO:0000256" key="1">
    <source>
        <dbReference type="ARBA" id="ARBA00008270"/>
    </source>
</evidence>
<evidence type="ECO:0000313" key="4">
    <source>
        <dbReference type="EMBL" id="MCS7479013.1"/>
    </source>
</evidence>
<dbReference type="Gene3D" id="3.10.310.10">
    <property type="entry name" value="Diaminopimelate Epimerase, Chain A, domain 1"/>
    <property type="match status" value="2"/>
</dbReference>
<comment type="similarity">
    <text evidence="1">Belongs to the PhzF family.</text>
</comment>
<dbReference type="NCBIfam" id="TIGR00654">
    <property type="entry name" value="PhzF_family"/>
    <property type="match status" value="1"/>
</dbReference>
<organism evidence="4 5">
    <name type="scientific">Umezawaea endophytica</name>
    <dbReference type="NCBI Taxonomy" id="1654476"/>
    <lineage>
        <taxon>Bacteria</taxon>
        <taxon>Bacillati</taxon>
        <taxon>Actinomycetota</taxon>
        <taxon>Actinomycetes</taxon>
        <taxon>Pseudonocardiales</taxon>
        <taxon>Pseudonocardiaceae</taxon>
        <taxon>Umezawaea</taxon>
    </lineage>
</organism>
<accession>A0A9X2VLQ4</accession>
<gene>
    <name evidence="4" type="ORF">NZH93_19295</name>
</gene>